<evidence type="ECO:0000313" key="2">
    <source>
        <dbReference type="Proteomes" id="UP001298753"/>
    </source>
</evidence>
<accession>A0AAW4VXI4</accession>
<keyword evidence="2" id="KW-1185">Reference proteome</keyword>
<gene>
    <name evidence="1" type="ORF">LKD22_03320</name>
</gene>
<dbReference type="EMBL" id="JAJEPX010000005">
    <property type="protein sequence ID" value="MCC2176170.1"/>
    <property type="molecule type" value="Genomic_DNA"/>
</dbReference>
<proteinExistence type="predicted"/>
<dbReference type="RefSeq" id="WP_227600225.1">
    <property type="nucleotide sequence ID" value="NZ_JAJEPX010000005.1"/>
</dbReference>
<dbReference type="AlphaFoldDB" id="A0AAW4VXI4"/>
<name>A0AAW4VXI4_9FIRM</name>
<organism evidence="1 2">
    <name type="scientific">Agathobaculum butyriciproducens</name>
    <dbReference type="NCBI Taxonomy" id="1628085"/>
    <lineage>
        <taxon>Bacteria</taxon>
        <taxon>Bacillati</taxon>
        <taxon>Bacillota</taxon>
        <taxon>Clostridia</taxon>
        <taxon>Eubacteriales</taxon>
        <taxon>Butyricicoccaceae</taxon>
        <taxon>Agathobaculum</taxon>
    </lineage>
</organism>
<evidence type="ECO:0000313" key="1">
    <source>
        <dbReference type="EMBL" id="MCC2176170.1"/>
    </source>
</evidence>
<sequence>MFVYKVISKNHYSPETGAYISFGISAHDPEHGQTCFVPDVFIDESEARAFTERLNTLQVSPIHLIDVIEDTLGV</sequence>
<dbReference type="Proteomes" id="UP001298753">
    <property type="component" value="Unassembled WGS sequence"/>
</dbReference>
<reference evidence="1 2" key="1">
    <citation type="submission" date="2021-10" db="EMBL/GenBank/DDBJ databases">
        <title>Anaerobic single-cell dispensing facilitates the cultivation of human gut bacteria.</title>
        <authorList>
            <person name="Afrizal A."/>
        </authorList>
    </citation>
    <scope>NUCLEOTIDE SEQUENCE [LARGE SCALE GENOMIC DNA]</scope>
    <source>
        <strain evidence="1 2">CLA-AA-H270</strain>
    </source>
</reference>
<dbReference type="GeneID" id="98661004"/>
<dbReference type="InterPro" id="IPR017016">
    <property type="entry name" value="UCP033595"/>
</dbReference>
<protein>
    <submittedName>
        <fullName evidence="1">DUF6514 family protein</fullName>
    </submittedName>
</protein>
<comment type="caution">
    <text evidence="1">The sequence shown here is derived from an EMBL/GenBank/DDBJ whole genome shotgun (WGS) entry which is preliminary data.</text>
</comment>
<dbReference type="Pfam" id="PF20124">
    <property type="entry name" value="DUF6514"/>
    <property type="match status" value="1"/>
</dbReference>